<dbReference type="EMBL" id="PKPP01019701">
    <property type="protein sequence ID" value="PWA35620.1"/>
    <property type="molecule type" value="Genomic_DNA"/>
</dbReference>
<dbReference type="AlphaFoldDB" id="A0A2U1KFR5"/>
<feature type="region of interest" description="Disordered" evidence="1">
    <location>
        <begin position="1"/>
        <end position="23"/>
    </location>
</feature>
<dbReference type="EMBL" id="PKPP01005613">
    <property type="protein sequence ID" value="PWA59483.1"/>
    <property type="molecule type" value="Genomic_DNA"/>
</dbReference>
<accession>A0A2U1KFR5</accession>
<dbReference type="STRING" id="35608.A0A2U1KFR5"/>
<dbReference type="OrthoDB" id="5857104at2759"/>
<evidence type="ECO:0000313" key="2">
    <source>
        <dbReference type="EMBL" id="PWA35620.1"/>
    </source>
</evidence>
<evidence type="ECO:0000256" key="1">
    <source>
        <dbReference type="SAM" id="MobiDB-lite"/>
    </source>
</evidence>
<name>A0A2U1KFR5_ARTAN</name>
<dbReference type="Proteomes" id="UP000245207">
    <property type="component" value="Unassembled WGS sequence"/>
</dbReference>
<evidence type="ECO:0000313" key="4">
    <source>
        <dbReference type="Proteomes" id="UP000245207"/>
    </source>
</evidence>
<protein>
    <submittedName>
        <fullName evidence="2">SNF2-related, N-terminal domain-containing protein</fullName>
    </submittedName>
</protein>
<sequence length="115" mass="13300">MDHPPNIPSSRGKGKQLQQESVGIKAPYSRLRMICGKMNEALVKEEGVLSDTEEVYEPFKEVKWMEWCSNVLTKQKKTLERLQRLQSISANLPKEKVHHSTYFTTFSRFPDTTSL</sequence>
<organism evidence="2 4">
    <name type="scientific">Artemisia annua</name>
    <name type="common">Sweet wormwood</name>
    <dbReference type="NCBI Taxonomy" id="35608"/>
    <lineage>
        <taxon>Eukaryota</taxon>
        <taxon>Viridiplantae</taxon>
        <taxon>Streptophyta</taxon>
        <taxon>Embryophyta</taxon>
        <taxon>Tracheophyta</taxon>
        <taxon>Spermatophyta</taxon>
        <taxon>Magnoliopsida</taxon>
        <taxon>eudicotyledons</taxon>
        <taxon>Gunneridae</taxon>
        <taxon>Pentapetalae</taxon>
        <taxon>asterids</taxon>
        <taxon>campanulids</taxon>
        <taxon>Asterales</taxon>
        <taxon>Asteraceae</taxon>
        <taxon>Asteroideae</taxon>
        <taxon>Anthemideae</taxon>
        <taxon>Artemisiinae</taxon>
        <taxon>Artemisia</taxon>
    </lineage>
</organism>
<proteinExistence type="predicted"/>
<gene>
    <name evidence="3" type="ORF">CTI12_AA391230</name>
    <name evidence="2" type="ORF">CTI12_AA608180</name>
</gene>
<keyword evidence="4" id="KW-1185">Reference proteome</keyword>
<reference evidence="2 4" key="1">
    <citation type="journal article" date="2018" name="Mol. Plant">
        <title>The genome of Artemisia annua provides insight into the evolution of Asteraceae family and artemisinin biosynthesis.</title>
        <authorList>
            <person name="Shen Q."/>
            <person name="Zhang L."/>
            <person name="Liao Z."/>
            <person name="Wang S."/>
            <person name="Yan T."/>
            <person name="Shi P."/>
            <person name="Liu M."/>
            <person name="Fu X."/>
            <person name="Pan Q."/>
            <person name="Wang Y."/>
            <person name="Lv Z."/>
            <person name="Lu X."/>
            <person name="Zhang F."/>
            <person name="Jiang W."/>
            <person name="Ma Y."/>
            <person name="Chen M."/>
            <person name="Hao X."/>
            <person name="Li L."/>
            <person name="Tang Y."/>
            <person name="Lv G."/>
            <person name="Zhou Y."/>
            <person name="Sun X."/>
            <person name="Brodelius P.E."/>
            <person name="Rose J.K.C."/>
            <person name="Tang K."/>
        </authorList>
    </citation>
    <scope>NUCLEOTIDE SEQUENCE [LARGE SCALE GENOMIC DNA]</scope>
    <source>
        <strain evidence="4">cv. Huhao1</strain>
        <tissue evidence="2">Leaf</tissue>
    </source>
</reference>
<evidence type="ECO:0000313" key="3">
    <source>
        <dbReference type="EMBL" id="PWA59483.1"/>
    </source>
</evidence>
<comment type="caution">
    <text evidence="2">The sequence shown here is derived from an EMBL/GenBank/DDBJ whole genome shotgun (WGS) entry which is preliminary data.</text>
</comment>